<protein>
    <submittedName>
        <fullName evidence="2">Uncharacterized protein</fullName>
    </submittedName>
</protein>
<feature type="region of interest" description="Disordered" evidence="1">
    <location>
        <begin position="129"/>
        <end position="285"/>
    </location>
</feature>
<evidence type="ECO:0000313" key="2">
    <source>
        <dbReference type="EMBL" id="CEM33782.1"/>
    </source>
</evidence>
<feature type="compositionally biased region" description="Polar residues" evidence="1">
    <location>
        <begin position="471"/>
        <end position="483"/>
    </location>
</feature>
<gene>
    <name evidence="2" type="ORF">Vbra_18670</name>
</gene>
<feature type="compositionally biased region" description="Pro residues" evidence="1">
    <location>
        <begin position="261"/>
        <end position="270"/>
    </location>
</feature>
<keyword evidence="3" id="KW-1185">Reference proteome</keyword>
<feature type="compositionally biased region" description="Basic and acidic residues" evidence="1">
    <location>
        <begin position="181"/>
        <end position="198"/>
    </location>
</feature>
<reference evidence="2 3" key="1">
    <citation type="submission" date="2014-11" db="EMBL/GenBank/DDBJ databases">
        <authorList>
            <person name="Zhu J."/>
            <person name="Qi W."/>
            <person name="Song R."/>
        </authorList>
    </citation>
    <scope>NUCLEOTIDE SEQUENCE [LARGE SCALE GENOMIC DNA]</scope>
</reference>
<organism evidence="2 3">
    <name type="scientific">Vitrella brassicaformis (strain CCMP3155)</name>
    <dbReference type="NCBI Taxonomy" id="1169540"/>
    <lineage>
        <taxon>Eukaryota</taxon>
        <taxon>Sar</taxon>
        <taxon>Alveolata</taxon>
        <taxon>Colpodellida</taxon>
        <taxon>Vitrellaceae</taxon>
        <taxon>Vitrella</taxon>
    </lineage>
</organism>
<feature type="compositionally biased region" description="Low complexity" evidence="1">
    <location>
        <begin position="666"/>
        <end position="678"/>
    </location>
</feature>
<feature type="region of interest" description="Disordered" evidence="1">
    <location>
        <begin position="1"/>
        <end position="34"/>
    </location>
</feature>
<dbReference type="AlphaFoldDB" id="A0A0G4GT01"/>
<evidence type="ECO:0000256" key="1">
    <source>
        <dbReference type="SAM" id="MobiDB-lite"/>
    </source>
</evidence>
<dbReference type="InParanoid" id="A0A0G4GT01"/>
<name>A0A0G4GT01_VITBC</name>
<proteinExistence type="predicted"/>
<dbReference type="EMBL" id="CDMY01000791">
    <property type="protein sequence ID" value="CEM33782.1"/>
    <property type="molecule type" value="Genomic_DNA"/>
</dbReference>
<evidence type="ECO:0000313" key="3">
    <source>
        <dbReference type="Proteomes" id="UP000041254"/>
    </source>
</evidence>
<feature type="compositionally biased region" description="Polar residues" evidence="1">
    <location>
        <begin position="235"/>
        <end position="245"/>
    </location>
</feature>
<dbReference type="Proteomes" id="UP000041254">
    <property type="component" value="Unassembled WGS sequence"/>
</dbReference>
<accession>A0A0G4GT01</accession>
<sequence length="770" mass="79967">MEAAGERDGGGAGSGSSATRLPGSATHAANHQAVSDRDLLHRMRAGLDLMRDLADTLQTQCVDLSATRDALSGRLSEGLMRIESQVDDMRRSSTAHRSVLTRRAHAAVRADGSSVPSSLAAAASAVSAAGGRGGVSGDLGQGGESKGQQQLQEGVGSLTSEPLCEWTTSCPSFTTKMTSVRPREVEKGPAEMTEDNHHNKIIAPRALNKSGSHSRGRSSFVSPRVVSRSPHDDTSPSGQHTSDGQVSVGMSPVCRGRSSSLPPPVLPRSPAPSSAAASHQDTPGAHELSSTFLVEKGIGKKPKSKVKAYKSRCLEMWDSFYGSSSIHGHDGETHYEESSSHDKLFEQGGSPIPPVIIAECVDGFAVLEHGMVLKDPRGLLPPSFGVAERGDGHQAAALTLEGGVRHGARGGGSSGRDEPAAGGEGGVVAEAALPKREGPAATKESPPLPGPSEAAEEEGIEAPSVDPRAAQQGTTAPSKSVVTEPSPRSEAAGTNEEPTAAHAPAASPDDSKWEVVSAEKPPAAAPRAPSLGEDKGLAEAMDMLESAITHDQEKSLSRSGHSKEQLMDIAVLVSTIDGLEKAHQILTANIPRFDFVKHARPARTPDQRPCVDVSLIKMGDGWCKLTNGVHERVDSGPLRLMDLNAPNILLSLTLAELRIEPAAPSATAPSATSAASPAVQHSAVGSQAPQPPPQTDPQPGESSSDMAMGSEVKESQPMPPTALPKQQHHRLLANMDHSCTSATSLASGLGAPPPAPTAWLRGAMDTRLPP</sequence>
<dbReference type="VEuPathDB" id="CryptoDB:Vbra_18670"/>
<feature type="compositionally biased region" description="Polar residues" evidence="1">
    <location>
        <begin position="146"/>
        <end position="178"/>
    </location>
</feature>
<feature type="compositionally biased region" description="Low complexity" evidence="1">
    <location>
        <begin position="217"/>
        <end position="228"/>
    </location>
</feature>
<feature type="region of interest" description="Disordered" evidence="1">
    <location>
        <begin position="401"/>
        <end position="532"/>
    </location>
</feature>
<feature type="compositionally biased region" description="Gly residues" evidence="1">
    <location>
        <begin position="130"/>
        <end position="145"/>
    </location>
</feature>
<feature type="region of interest" description="Disordered" evidence="1">
    <location>
        <begin position="666"/>
        <end position="770"/>
    </location>
</feature>